<name>A0A4V3XE21_9AGAM</name>
<feature type="region of interest" description="Disordered" evidence="10">
    <location>
        <begin position="266"/>
        <end position="290"/>
    </location>
</feature>
<keyword evidence="11" id="KW-0812">Transmembrane</keyword>
<comment type="caution">
    <text evidence="13">The sequence shown here is derived from an EMBL/GenBank/DDBJ whole genome shotgun (WGS) entry which is preliminary data.</text>
</comment>
<sequence>MATDFWSSSHYKRWIVDRATLKEARTDDRQYVEKPEYLDFMNIYFANSRILLFTFYFFALTFPLMKLKVISKLGKRLQLRQRVIATATVFFRRFYVKNLYCETDPFIVISACCYVAAKAEESPVHIKNVVSESRSLFSQEYGIKHFPSDNSKLAEMEFYLVDDLECDLTVFHPYRTLMTLCGKDAGSSTAEAGELGTGIDDGPRYWGTGEGKLELPEGAVQTAWLIINDTYRSELCLLYAPHLIAIAALYLSLVLNADTRAIIQSQTHAQAQPAPQTMRRSSRSSGAGQKKAAHQQDVVGFMAGLNVSMSLVATIAQEIVALYTLWERYKEDGTAEVRGALASGSRGQSTSGEHSASGTPFSLGHVEDAQRQGVTQRMLTQVLTGMRELRLRDLAHPDSGRPVAVNKMLERTQAAGTIVILSLLLALNPVTSVLIAFSFPLGACYTQDLERTVYCGVTTTSTAASLEFNRWVKLSLAISAISVCLGMSLVVVLSRVLSARFLGPFSVARLLVHLGFCAFFGFRLHRNSLLDWFRLRFTLWLDWAEFSSGLTRLHTVISTTMTTAAANGTSPTIVQIRTRWRSIRITRPDAIANRPLFDAHLEKWTSELRQIKDKVEAWKGSGDARNPSSLLRALREMVIFEAMMFSDLKDAFHQIRRTAVDRRRINVLLDSMSSGEAVRSLHLEEWKQYEETMKTAGNDPSLKARTAQCMEKEIVKLALMGKNLERLRGDLDDLQSAVAFDGGVDGVHF</sequence>
<evidence type="ECO:0000256" key="7">
    <source>
        <dbReference type="ARBA" id="ARBA00023163"/>
    </source>
</evidence>
<keyword evidence="14" id="KW-1185">Reference proteome</keyword>
<evidence type="ECO:0000256" key="9">
    <source>
        <dbReference type="RuleBase" id="RU000383"/>
    </source>
</evidence>
<dbReference type="CDD" id="cd20513">
    <property type="entry name" value="CYCLIN_CCNC_rpt1"/>
    <property type="match status" value="1"/>
</dbReference>
<dbReference type="PANTHER" id="PTHR10026">
    <property type="entry name" value="CYCLIN"/>
    <property type="match status" value="1"/>
</dbReference>
<keyword evidence="8" id="KW-0539">Nucleus</keyword>
<dbReference type="InterPro" id="IPR043198">
    <property type="entry name" value="Cyclin/Ssn8"/>
</dbReference>
<dbReference type="GO" id="GO:0006357">
    <property type="term" value="P:regulation of transcription by RNA polymerase II"/>
    <property type="evidence" value="ECO:0007669"/>
    <property type="project" value="InterPro"/>
</dbReference>
<dbReference type="GO" id="GO:0005634">
    <property type="term" value="C:nucleus"/>
    <property type="evidence" value="ECO:0007669"/>
    <property type="project" value="UniProtKB-SubCell"/>
</dbReference>
<feature type="domain" description="Cyclin-like" evidence="12">
    <location>
        <begin position="68"/>
        <end position="162"/>
    </location>
</feature>
<evidence type="ECO:0000256" key="3">
    <source>
        <dbReference type="ARBA" id="ARBA00022491"/>
    </source>
</evidence>
<dbReference type="EMBL" id="SGPL01000489">
    <property type="protein sequence ID" value="THH11963.1"/>
    <property type="molecule type" value="Genomic_DNA"/>
</dbReference>
<evidence type="ECO:0000259" key="12">
    <source>
        <dbReference type="SMART" id="SM00385"/>
    </source>
</evidence>
<dbReference type="InterPro" id="IPR006671">
    <property type="entry name" value="Cyclin_N"/>
</dbReference>
<feature type="transmembrane region" description="Helical" evidence="11">
    <location>
        <begin position="43"/>
        <end position="65"/>
    </location>
</feature>
<feature type="compositionally biased region" description="Polar residues" evidence="10">
    <location>
        <begin position="345"/>
        <end position="360"/>
    </location>
</feature>
<gene>
    <name evidence="13" type="ORF">EW146_g7865</name>
</gene>
<evidence type="ECO:0000313" key="13">
    <source>
        <dbReference type="EMBL" id="THH11963.1"/>
    </source>
</evidence>
<dbReference type="OrthoDB" id="10266018at2759"/>
<evidence type="ECO:0000313" key="14">
    <source>
        <dbReference type="Proteomes" id="UP000310158"/>
    </source>
</evidence>
<feature type="region of interest" description="Disordered" evidence="10">
    <location>
        <begin position="341"/>
        <end position="365"/>
    </location>
</feature>
<keyword evidence="11" id="KW-0472">Membrane</keyword>
<reference evidence="13 14" key="1">
    <citation type="submission" date="2019-02" db="EMBL/GenBank/DDBJ databases">
        <title>Genome sequencing of the rare red list fungi Bondarzewia mesenterica.</title>
        <authorList>
            <person name="Buettner E."/>
            <person name="Kellner H."/>
        </authorList>
    </citation>
    <scope>NUCLEOTIDE SEQUENCE [LARGE SCALE GENOMIC DNA]</scope>
    <source>
        <strain evidence="13 14">DSM 108281</strain>
    </source>
</reference>
<dbReference type="Proteomes" id="UP000310158">
    <property type="component" value="Unassembled WGS sequence"/>
</dbReference>
<dbReference type="InterPro" id="IPR036915">
    <property type="entry name" value="Cyclin-like_sf"/>
</dbReference>
<evidence type="ECO:0000256" key="1">
    <source>
        <dbReference type="ARBA" id="ARBA00004123"/>
    </source>
</evidence>
<dbReference type="GO" id="GO:0016538">
    <property type="term" value="F:cyclin-dependent protein serine/threonine kinase regulator activity"/>
    <property type="evidence" value="ECO:0007669"/>
    <property type="project" value="InterPro"/>
</dbReference>
<dbReference type="FunFam" id="1.10.472.10:FF:000076">
    <property type="entry name" value="RNA polymerase II holoenzyme cyclin-like subunit"/>
    <property type="match status" value="1"/>
</dbReference>
<evidence type="ECO:0000256" key="2">
    <source>
        <dbReference type="ARBA" id="ARBA00008638"/>
    </source>
</evidence>
<feature type="transmembrane region" description="Helical" evidence="11">
    <location>
        <begin position="417"/>
        <end position="439"/>
    </location>
</feature>
<comment type="subcellular location">
    <subcellularLocation>
        <location evidence="1">Nucleus</location>
    </subcellularLocation>
</comment>
<protein>
    <recommendedName>
        <fullName evidence="12">Cyclin-like domain-containing protein</fullName>
    </recommendedName>
</protein>
<dbReference type="AlphaFoldDB" id="A0A4V3XE21"/>
<evidence type="ECO:0000256" key="4">
    <source>
        <dbReference type="ARBA" id="ARBA00023015"/>
    </source>
</evidence>
<keyword evidence="11" id="KW-1133">Transmembrane helix</keyword>
<feature type="transmembrane region" description="Helical" evidence="11">
    <location>
        <begin position="474"/>
        <end position="494"/>
    </location>
</feature>
<evidence type="ECO:0000256" key="5">
    <source>
        <dbReference type="ARBA" id="ARBA00023127"/>
    </source>
</evidence>
<organism evidence="13 14">
    <name type="scientific">Bondarzewia mesenterica</name>
    <dbReference type="NCBI Taxonomy" id="1095465"/>
    <lineage>
        <taxon>Eukaryota</taxon>
        <taxon>Fungi</taxon>
        <taxon>Dikarya</taxon>
        <taxon>Basidiomycota</taxon>
        <taxon>Agaricomycotina</taxon>
        <taxon>Agaricomycetes</taxon>
        <taxon>Russulales</taxon>
        <taxon>Bondarzewiaceae</taxon>
        <taxon>Bondarzewia</taxon>
    </lineage>
</organism>
<evidence type="ECO:0000256" key="8">
    <source>
        <dbReference type="ARBA" id="ARBA00023242"/>
    </source>
</evidence>
<proteinExistence type="inferred from homology"/>
<evidence type="ECO:0000256" key="11">
    <source>
        <dbReference type="SAM" id="Phobius"/>
    </source>
</evidence>
<accession>A0A4V3XE21</accession>
<feature type="transmembrane region" description="Helical" evidence="11">
    <location>
        <begin position="501"/>
        <end position="522"/>
    </location>
</feature>
<keyword evidence="3" id="KW-0678">Repressor</keyword>
<keyword evidence="6" id="KW-0010">Activator</keyword>
<dbReference type="SMART" id="SM00385">
    <property type="entry name" value="CYCLIN"/>
    <property type="match status" value="1"/>
</dbReference>
<comment type="similarity">
    <text evidence="2">Belongs to the cyclin family. Cyclin C subfamily.</text>
</comment>
<evidence type="ECO:0000256" key="10">
    <source>
        <dbReference type="SAM" id="MobiDB-lite"/>
    </source>
</evidence>
<dbReference type="SUPFAM" id="SSF47954">
    <property type="entry name" value="Cyclin-like"/>
    <property type="match status" value="2"/>
</dbReference>
<evidence type="ECO:0000256" key="6">
    <source>
        <dbReference type="ARBA" id="ARBA00023159"/>
    </source>
</evidence>
<dbReference type="InterPro" id="IPR013763">
    <property type="entry name" value="Cyclin-like_dom"/>
</dbReference>
<keyword evidence="4" id="KW-0805">Transcription regulation</keyword>
<dbReference type="Gene3D" id="1.10.472.10">
    <property type="entry name" value="Cyclin-like"/>
    <property type="match status" value="2"/>
</dbReference>
<dbReference type="Pfam" id="PF00134">
    <property type="entry name" value="Cyclin_N"/>
    <property type="match status" value="1"/>
</dbReference>
<keyword evidence="5 9" id="KW-0195">Cyclin</keyword>
<keyword evidence="7" id="KW-0804">Transcription</keyword>